<comment type="caution">
    <text evidence="1">The sequence shown here is derived from an EMBL/GenBank/DDBJ whole genome shotgun (WGS) entry which is preliminary data.</text>
</comment>
<accession>M3HTJ8</accession>
<reference evidence="1 2" key="1">
    <citation type="submission" date="2013-02" db="EMBL/GenBank/DDBJ databases">
        <authorList>
            <person name="Harkins D.M."/>
            <person name="Durkin A.S."/>
            <person name="Brinkac L.M."/>
            <person name="Haft D.H."/>
            <person name="Selengut J.D."/>
            <person name="Sanka R."/>
            <person name="DePew J."/>
            <person name="Purushe J."/>
            <person name="Tulsiani S.M."/>
            <person name="Graham G.C."/>
            <person name="Burns M.-A."/>
            <person name="Dohnt M.F."/>
            <person name="Smythe L.D."/>
            <person name="McKay D.B."/>
            <person name="Craig S.B."/>
            <person name="Vinetz J.M."/>
            <person name="Sutton G.G."/>
            <person name="Nierman W.C."/>
            <person name="Fouts D.E."/>
        </authorList>
    </citation>
    <scope>NUCLEOTIDE SEQUENCE [LARGE SCALE GENOMIC DNA]</scope>
    <source>
        <strain evidence="1 2">LT2050</strain>
    </source>
</reference>
<proteinExistence type="predicted"/>
<dbReference type="AlphaFoldDB" id="M3HTJ8"/>
<sequence>MILEKLVIAIGILIAHFLNGSNLFEIGSAIKPDFMILLVLFLL</sequence>
<evidence type="ECO:0000313" key="2">
    <source>
        <dbReference type="Proteomes" id="UP000011778"/>
    </source>
</evidence>
<evidence type="ECO:0000313" key="1">
    <source>
        <dbReference type="EMBL" id="EMG21236.1"/>
    </source>
</evidence>
<name>M3HTJ8_LEPIT</name>
<organism evidence="1 2">
    <name type="scientific">Leptospira interrogans serovar Copenhageni str. LT2050</name>
    <dbReference type="NCBI Taxonomy" id="1001598"/>
    <lineage>
        <taxon>Bacteria</taxon>
        <taxon>Pseudomonadati</taxon>
        <taxon>Spirochaetota</taxon>
        <taxon>Spirochaetia</taxon>
        <taxon>Leptospirales</taxon>
        <taxon>Leptospiraceae</taxon>
        <taxon>Leptospira</taxon>
    </lineage>
</organism>
<gene>
    <name evidence="1" type="ORF">LEP1GSC150_3293</name>
</gene>
<dbReference type="Proteomes" id="UP000011778">
    <property type="component" value="Unassembled WGS sequence"/>
</dbReference>
<dbReference type="EMBL" id="AFMD02000337">
    <property type="protein sequence ID" value="EMG21236.1"/>
    <property type="molecule type" value="Genomic_DNA"/>
</dbReference>
<protein>
    <submittedName>
        <fullName evidence="1">Uncharacterized protein</fullName>
    </submittedName>
</protein>